<feature type="transmembrane region" description="Helical" evidence="7">
    <location>
        <begin position="113"/>
        <end position="132"/>
    </location>
</feature>
<evidence type="ECO:0000256" key="1">
    <source>
        <dbReference type="ARBA" id="ARBA00004651"/>
    </source>
</evidence>
<keyword evidence="5 7" id="KW-1133">Transmembrane helix</keyword>
<dbReference type="InterPro" id="IPR035906">
    <property type="entry name" value="MetI-like_sf"/>
</dbReference>
<dbReference type="InterPro" id="IPR000515">
    <property type="entry name" value="MetI-like"/>
</dbReference>
<name>A0A372ME58_9SPIR</name>
<evidence type="ECO:0000256" key="2">
    <source>
        <dbReference type="ARBA" id="ARBA00022448"/>
    </source>
</evidence>
<feature type="transmembrane region" description="Helical" evidence="7">
    <location>
        <begin position="20"/>
        <end position="42"/>
    </location>
</feature>
<comment type="caution">
    <text evidence="9">The sequence shown here is derived from an EMBL/GenBank/DDBJ whole genome shotgun (WGS) entry which is preliminary data.</text>
</comment>
<keyword evidence="6 7" id="KW-0472">Membrane</keyword>
<dbReference type="RefSeq" id="WP_117331187.1">
    <property type="nucleotide sequence ID" value="NZ_QUWK01000013.1"/>
</dbReference>
<evidence type="ECO:0000256" key="3">
    <source>
        <dbReference type="ARBA" id="ARBA00022475"/>
    </source>
</evidence>
<organism evidence="9 10">
    <name type="scientific">Sphaerochaeta halotolerans</name>
    <dbReference type="NCBI Taxonomy" id="2293840"/>
    <lineage>
        <taxon>Bacteria</taxon>
        <taxon>Pseudomonadati</taxon>
        <taxon>Spirochaetota</taxon>
        <taxon>Spirochaetia</taxon>
        <taxon>Spirochaetales</taxon>
        <taxon>Sphaerochaetaceae</taxon>
        <taxon>Sphaerochaeta</taxon>
    </lineage>
</organism>
<proteinExistence type="inferred from homology"/>
<evidence type="ECO:0000259" key="8">
    <source>
        <dbReference type="PROSITE" id="PS50928"/>
    </source>
</evidence>
<evidence type="ECO:0000256" key="6">
    <source>
        <dbReference type="ARBA" id="ARBA00023136"/>
    </source>
</evidence>
<dbReference type="CDD" id="cd06261">
    <property type="entry name" value="TM_PBP2"/>
    <property type="match status" value="1"/>
</dbReference>
<comment type="subcellular location">
    <subcellularLocation>
        <location evidence="1 7">Cell membrane</location>
        <topology evidence="1 7">Multi-pass membrane protein</topology>
    </subcellularLocation>
</comment>
<feature type="domain" description="ABC transmembrane type-1" evidence="8">
    <location>
        <begin position="75"/>
        <end position="288"/>
    </location>
</feature>
<dbReference type="Gene3D" id="1.10.3720.10">
    <property type="entry name" value="MetI-like"/>
    <property type="match status" value="1"/>
</dbReference>
<dbReference type="InterPro" id="IPR051393">
    <property type="entry name" value="ABC_transporter_permease"/>
</dbReference>
<dbReference type="Proteomes" id="UP000264002">
    <property type="component" value="Unassembled WGS sequence"/>
</dbReference>
<keyword evidence="10" id="KW-1185">Reference proteome</keyword>
<feature type="transmembrane region" description="Helical" evidence="7">
    <location>
        <begin position="79"/>
        <end position="101"/>
    </location>
</feature>
<evidence type="ECO:0000256" key="5">
    <source>
        <dbReference type="ARBA" id="ARBA00022989"/>
    </source>
</evidence>
<dbReference type="SUPFAM" id="SSF161098">
    <property type="entry name" value="MetI-like"/>
    <property type="match status" value="1"/>
</dbReference>
<keyword evidence="4 7" id="KW-0812">Transmembrane</keyword>
<dbReference type="GO" id="GO:0005886">
    <property type="term" value="C:plasma membrane"/>
    <property type="evidence" value="ECO:0007669"/>
    <property type="project" value="UniProtKB-SubCell"/>
</dbReference>
<dbReference type="EMBL" id="QUWK01000013">
    <property type="protein sequence ID" value="RFU94079.1"/>
    <property type="molecule type" value="Genomic_DNA"/>
</dbReference>
<feature type="transmembrane region" description="Helical" evidence="7">
    <location>
        <begin position="215"/>
        <end position="235"/>
    </location>
</feature>
<evidence type="ECO:0000256" key="4">
    <source>
        <dbReference type="ARBA" id="ARBA00022692"/>
    </source>
</evidence>
<feature type="transmembrane region" description="Helical" evidence="7">
    <location>
        <begin position="175"/>
        <end position="194"/>
    </location>
</feature>
<gene>
    <name evidence="9" type="ORF">DYP60_11670</name>
</gene>
<feature type="transmembrane region" description="Helical" evidence="7">
    <location>
        <begin position="269"/>
        <end position="290"/>
    </location>
</feature>
<keyword evidence="3" id="KW-1003">Cell membrane</keyword>
<evidence type="ECO:0000313" key="10">
    <source>
        <dbReference type="Proteomes" id="UP000264002"/>
    </source>
</evidence>
<dbReference type="Pfam" id="PF00528">
    <property type="entry name" value="BPD_transp_1"/>
    <property type="match status" value="1"/>
</dbReference>
<comment type="similarity">
    <text evidence="7">Belongs to the binding-protein-dependent transport system permease family.</text>
</comment>
<dbReference type="PROSITE" id="PS50928">
    <property type="entry name" value="ABC_TM1"/>
    <property type="match status" value="1"/>
</dbReference>
<sequence>MKQHSLKANHRRDAIIGWAFITPQMAGFVFFVLLPLISVFLYSVQEKNLLFGTSVFNGLENFRLLFADPLFSKSLVNTLIFSAGVVPLNLIFSLLLALYLGGGKMGTRFVRGIIFLPVVTSGVAWAIVWKYLLQGGDAGPINWFLSLVGIEGPNWLFEKGWAMASVIINRVMKNLGMNVLIFMGAVLNMPGDVIEAAHIDGAKRFTLFFKIKLPLLMPTVMMVAIVTIIGSMRVFDTIKLMTDGGPEGSTMVMVYYIYHQAFRMFDTGFASALAVVLFLIVLVLTALQWFSRKRISFYES</sequence>
<dbReference type="PANTHER" id="PTHR30193:SF37">
    <property type="entry name" value="INNER MEMBRANE ABC TRANSPORTER PERMEASE PROTEIN YCJO"/>
    <property type="match status" value="1"/>
</dbReference>
<reference evidence="9 10" key="2">
    <citation type="submission" date="2018-09" db="EMBL/GenBank/DDBJ databases">
        <title>Genome of Sphaerochaeta halotolerans strain 4-11.</title>
        <authorList>
            <person name="Nazina T.N."/>
            <person name="Sokolova D.S."/>
        </authorList>
    </citation>
    <scope>NUCLEOTIDE SEQUENCE [LARGE SCALE GENOMIC DNA]</scope>
    <source>
        <strain evidence="9 10">4-11</strain>
    </source>
</reference>
<keyword evidence="2 7" id="KW-0813">Transport</keyword>
<accession>A0A372ME58</accession>
<reference evidence="10" key="1">
    <citation type="submission" date="2018-08" db="EMBL/GenBank/DDBJ databases">
        <authorList>
            <person name="Grouzdev D.S."/>
            <person name="Krutkina M.S."/>
        </authorList>
    </citation>
    <scope>NUCLEOTIDE SEQUENCE [LARGE SCALE GENOMIC DNA]</scope>
    <source>
        <strain evidence="10">4-11</strain>
    </source>
</reference>
<dbReference type="PANTHER" id="PTHR30193">
    <property type="entry name" value="ABC TRANSPORTER PERMEASE PROTEIN"/>
    <property type="match status" value="1"/>
</dbReference>
<dbReference type="GO" id="GO:0055085">
    <property type="term" value="P:transmembrane transport"/>
    <property type="evidence" value="ECO:0007669"/>
    <property type="project" value="InterPro"/>
</dbReference>
<protein>
    <submittedName>
        <fullName evidence="9">Sugar ABC transporter permease</fullName>
    </submittedName>
</protein>
<evidence type="ECO:0000313" key="9">
    <source>
        <dbReference type="EMBL" id="RFU94079.1"/>
    </source>
</evidence>
<dbReference type="AlphaFoldDB" id="A0A372ME58"/>
<evidence type="ECO:0000256" key="7">
    <source>
        <dbReference type="RuleBase" id="RU363032"/>
    </source>
</evidence>